<dbReference type="EMBL" id="LFWV01000023">
    <property type="protein sequence ID" value="KON31813.1"/>
    <property type="molecule type" value="Genomic_DNA"/>
</dbReference>
<dbReference type="Proteomes" id="UP000054016">
    <property type="component" value="Unassembled WGS sequence"/>
</dbReference>
<dbReference type="InterPro" id="IPR027417">
    <property type="entry name" value="P-loop_NTPase"/>
</dbReference>
<evidence type="ECO:0000256" key="1">
    <source>
        <dbReference type="ARBA" id="ARBA00022448"/>
    </source>
</evidence>
<proteinExistence type="predicted"/>
<dbReference type="Gene3D" id="3.40.50.300">
    <property type="entry name" value="P-loop containing nucleotide triphosphate hydrolases"/>
    <property type="match status" value="1"/>
</dbReference>
<name>A0A0M0BT78_9ARCH</name>
<dbReference type="InterPro" id="IPR017911">
    <property type="entry name" value="MacB-like_ATP-bd"/>
</dbReference>
<dbReference type="SUPFAM" id="SSF52540">
    <property type="entry name" value="P-loop containing nucleoside triphosphate hydrolases"/>
    <property type="match status" value="1"/>
</dbReference>
<dbReference type="InterPro" id="IPR003593">
    <property type="entry name" value="AAA+_ATPase"/>
</dbReference>
<dbReference type="GO" id="GO:0098796">
    <property type="term" value="C:membrane protein complex"/>
    <property type="evidence" value="ECO:0007669"/>
    <property type="project" value="UniProtKB-ARBA"/>
</dbReference>
<dbReference type="InterPro" id="IPR003439">
    <property type="entry name" value="ABC_transporter-like_ATP-bd"/>
</dbReference>
<dbReference type="PROSITE" id="PS50893">
    <property type="entry name" value="ABC_TRANSPORTER_2"/>
    <property type="match status" value="1"/>
</dbReference>
<dbReference type="FunFam" id="3.40.50.300:FF:000032">
    <property type="entry name" value="Export ABC transporter ATP-binding protein"/>
    <property type="match status" value="1"/>
</dbReference>
<sequence length="219" mass="23746">MIAVRGLSKNYNLGRTTVYALRGVSLDVKEGEFVAIVGNSGAGKTTLLNCMAGLDSPDYGVVLFRGKNLHKMDDAAKSKVRLLEMGFIFQSYALLPHFNTRENVALPADLAGLSNNLKQRIENLLMGVGLINQAKQFPATLSGGQMQRVAIARALTNGPAVIFADEPTGDLDSGTGKQVMDLLKEFHEETKTTIIVITHEQDVADYAQRQIVIEDGLLV</sequence>
<accession>A0A0M0BT78</accession>
<dbReference type="AlphaFoldDB" id="A0A0M0BT78"/>
<keyword evidence="3" id="KW-0067">ATP-binding</keyword>
<dbReference type="GO" id="GO:0022857">
    <property type="term" value="F:transmembrane transporter activity"/>
    <property type="evidence" value="ECO:0007669"/>
    <property type="project" value="TreeGrafter"/>
</dbReference>
<organism evidence="5 6">
    <name type="scientific">miscellaneous Crenarchaeota group-1 archaeon SG8-32-3</name>
    <dbReference type="NCBI Taxonomy" id="1685125"/>
    <lineage>
        <taxon>Archaea</taxon>
        <taxon>Candidatus Bathyarchaeota</taxon>
        <taxon>MCG-1</taxon>
    </lineage>
</organism>
<keyword evidence="2" id="KW-0547">Nucleotide-binding</keyword>
<reference evidence="6" key="1">
    <citation type="submission" date="2015-06" db="EMBL/GenBank/DDBJ databases">
        <title>New insights into the roles of widespread benthic archaea in carbon and nitrogen cycling.</title>
        <authorList>
            <person name="Lazar C.S."/>
            <person name="Baker B.J."/>
            <person name="Seitz K.W."/>
            <person name="Hyde A.S."/>
            <person name="Dick G.J."/>
            <person name="Hinrichs K.-U."/>
            <person name="Teske A.P."/>
        </authorList>
    </citation>
    <scope>NUCLEOTIDE SEQUENCE [LARGE SCALE GENOMIC DNA]</scope>
</reference>
<evidence type="ECO:0000256" key="3">
    <source>
        <dbReference type="ARBA" id="ARBA00022840"/>
    </source>
</evidence>
<evidence type="ECO:0000259" key="4">
    <source>
        <dbReference type="PROSITE" id="PS50893"/>
    </source>
</evidence>
<dbReference type="PANTHER" id="PTHR24220:SF86">
    <property type="entry name" value="ABC TRANSPORTER ABCH.1"/>
    <property type="match status" value="1"/>
</dbReference>
<evidence type="ECO:0000256" key="2">
    <source>
        <dbReference type="ARBA" id="ARBA00022741"/>
    </source>
</evidence>
<dbReference type="SMART" id="SM00382">
    <property type="entry name" value="AAA"/>
    <property type="match status" value="1"/>
</dbReference>
<gene>
    <name evidence="5" type="ORF">AC478_02095</name>
</gene>
<dbReference type="PROSITE" id="PS00211">
    <property type="entry name" value="ABC_TRANSPORTER_1"/>
    <property type="match status" value="1"/>
</dbReference>
<dbReference type="GO" id="GO:0005524">
    <property type="term" value="F:ATP binding"/>
    <property type="evidence" value="ECO:0007669"/>
    <property type="project" value="UniProtKB-KW"/>
</dbReference>
<dbReference type="InterPro" id="IPR017871">
    <property type="entry name" value="ABC_transporter-like_CS"/>
</dbReference>
<dbReference type="GO" id="GO:0005886">
    <property type="term" value="C:plasma membrane"/>
    <property type="evidence" value="ECO:0007669"/>
    <property type="project" value="TreeGrafter"/>
</dbReference>
<dbReference type="GO" id="GO:0016887">
    <property type="term" value="F:ATP hydrolysis activity"/>
    <property type="evidence" value="ECO:0007669"/>
    <property type="project" value="InterPro"/>
</dbReference>
<evidence type="ECO:0000313" key="6">
    <source>
        <dbReference type="Proteomes" id="UP000054016"/>
    </source>
</evidence>
<dbReference type="PANTHER" id="PTHR24220">
    <property type="entry name" value="IMPORT ATP-BINDING PROTEIN"/>
    <property type="match status" value="1"/>
</dbReference>
<dbReference type="CDD" id="cd03255">
    <property type="entry name" value="ABC_MJ0796_LolCDE_FtsE"/>
    <property type="match status" value="1"/>
</dbReference>
<evidence type="ECO:0000313" key="5">
    <source>
        <dbReference type="EMBL" id="KON31813.1"/>
    </source>
</evidence>
<dbReference type="Pfam" id="PF00005">
    <property type="entry name" value="ABC_tran"/>
    <property type="match status" value="1"/>
</dbReference>
<protein>
    <recommendedName>
        <fullName evidence="4">ABC transporter domain-containing protein</fullName>
    </recommendedName>
</protein>
<comment type="caution">
    <text evidence="5">The sequence shown here is derived from an EMBL/GenBank/DDBJ whole genome shotgun (WGS) entry which is preliminary data.</text>
</comment>
<keyword evidence="1" id="KW-0813">Transport</keyword>
<dbReference type="InterPro" id="IPR015854">
    <property type="entry name" value="ABC_transpr_LolD-like"/>
</dbReference>
<feature type="domain" description="ABC transporter" evidence="4">
    <location>
        <begin position="2"/>
        <end position="219"/>
    </location>
</feature>